<keyword evidence="3" id="KW-0547">Nucleotide-binding</keyword>
<dbReference type="GO" id="GO:0005319">
    <property type="term" value="F:lipid transporter activity"/>
    <property type="evidence" value="ECO:0007669"/>
    <property type="project" value="TreeGrafter"/>
</dbReference>
<keyword evidence="5 7" id="KW-1133">Transmembrane helix</keyword>
<reference evidence="9" key="1">
    <citation type="submission" date="2023-06" db="EMBL/GenBank/DDBJ databases">
        <authorList>
            <person name="Delattre M."/>
        </authorList>
    </citation>
    <scope>NUCLEOTIDE SEQUENCE</scope>
    <source>
        <strain evidence="9">AF72</strain>
    </source>
</reference>
<protein>
    <recommendedName>
        <fullName evidence="8">ABC transporter domain-containing protein</fullName>
    </recommendedName>
</protein>
<evidence type="ECO:0000259" key="8">
    <source>
        <dbReference type="PROSITE" id="PS50893"/>
    </source>
</evidence>
<dbReference type="InterPro" id="IPR003439">
    <property type="entry name" value="ABC_transporter-like_ATP-bd"/>
</dbReference>
<dbReference type="Proteomes" id="UP001177023">
    <property type="component" value="Unassembled WGS sequence"/>
</dbReference>
<evidence type="ECO:0000256" key="6">
    <source>
        <dbReference type="ARBA" id="ARBA00023136"/>
    </source>
</evidence>
<dbReference type="InterPro" id="IPR017871">
    <property type="entry name" value="ABC_transporter-like_CS"/>
</dbReference>
<dbReference type="CDD" id="cd03263">
    <property type="entry name" value="ABC_subfamily_A"/>
    <property type="match status" value="1"/>
</dbReference>
<evidence type="ECO:0000313" key="9">
    <source>
        <dbReference type="EMBL" id="CAJ0571007.1"/>
    </source>
</evidence>
<dbReference type="PROSITE" id="PS50893">
    <property type="entry name" value="ABC_TRANSPORTER_2"/>
    <property type="match status" value="2"/>
</dbReference>
<dbReference type="InterPro" id="IPR003593">
    <property type="entry name" value="AAA+_ATPase"/>
</dbReference>
<gene>
    <name evidence="9" type="ORF">MSPICULIGERA_LOCUS9434</name>
</gene>
<evidence type="ECO:0000256" key="4">
    <source>
        <dbReference type="ARBA" id="ARBA00022840"/>
    </source>
</evidence>
<feature type="non-terminal residue" evidence="9">
    <location>
        <position position="1124"/>
    </location>
</feature>
<feature type="transmembrane region" description="Helical" evidence="7">
    <location>
        <begin position="777"/>
        <end position="797"/>
    </location>
</feature>
<dbReference type="GO" id="GO:0016020">
    <property type="term" value="C:membrane"/>
    <property type="evidence" value="ECO:0007669"/>
    <property type="project" value="UniProtKB-SubCell"/>
</dbReference>
<dbReference type="PANTHER" id="PTHR19229">
    <property type="entry name" value="ATP-BINDING CASSETTE TRANSPORTER SUBFAMILY A ABCA"/>
    <property type="match status" value="1"/>
</dbReference>
<dbReference type="AlphaFoldDB" id="A0AA36CMM1"/>
<feature type="domain" description="ABC transporter" evidence="8">
    <location>
        <begin position="140"/>
        <end position="359"/>
    </location>
</feature>
<keyword evidence="4" id="KW-0067">ATP-binding</keyword>
<dbReference type="SUPFAM" id="SSF52540">
    <property type="entry name" value="P-loop containing nucleoside triphosphate hydrolases"/>
    <property type="match status" value="2"/>
</dbReference>
<dbReference type="InterPro" id="IPR026082">
    <property type="entry name" value="ABCA"/>
</dbReference>
<feature type="transmembrane region" description="Helical" evidence="7">
    <location>
        <begin position="582"/>
        <end position="604"/>
    </location>
</feature>
<dbReference type="InterPro" id="IPR013525">
    <property type="entry name" value="ABC2_TM"/>
</dbReference>
<feature type="transmembrane region" description="Helical" evidence="7">
    <location>
        <begin position="413"/>
        <end position="434"/>
    </location>
</feature>
<dbReference type="EMBL" id="CATQJA010002523">
    <property type="protein sequence ID" value="CAJ0571007.1"/>
    <property type="molecule type" value="Genomic_DNA"/>
</dbReference>
<feature type="transmembrane region" description="Helical" evidence="7">
    <location>
        <begin position="624"/>
        <end position="650"/>
    </location>
</feature>
<keyword evidence="6 7" id="KW-0472">Membrane</keyword>
<name>A0AA36CMM1_9BILA</name>
<feature type="transmembrane region" description="Helical" evidence="7">
    <location>
        <begin position="662"/>
        <end position="683"/>
    </location>
</feature>
<sequence length="1124" mass="124121">MILWLMMALQPLVAGRPREDVLWCFFLSLNPNQAFAFAVDIWFSFDERSKPIDLDDVYADGTKYFSIASVCFMLMFDALWMFGAALLIDRLRSEETNFVRDMISRMSSRPSPQTPVKGEDGGNLLVDEIDENRNAAPGDIEMKDITKQFNLGASWVLKGVNLKAIQGQITVLLGHNGAGKSTTFSILCGLASATSGNVKVNSKPVGLCPQKNPLFPKLTVAEHLWFFHHLKGADDDHEKAGAALMHDLKFDDKKDELAKNLSGGTKRKLLVAMAIIGRSKVVLLDEPTAGMDPGARRAVEYVLQRIKRDRTVLLTTHYMDEAEKLGDWVTIMQGGRDVINGSPGYLKRNLEKLKEDGKAVAGGVVLVDFGMSLNTLEQVFLKASASRRDGLPMLLAHFLAMLTKRLLYNLKNIPQFVVQILIPIALFFCVNYVCHRTTTNVDSIIVGPSTIEMGRCVLNVAPGTTYAVERYRRLLSDGCELLDLTGTQEFYKDLLKEAKELPRLAVGLHLNDSWGPAARVHAWYNPNGFHTAPLLINIVDTVRLQTKTDNDQAKITTGIHVFPFFAEYEAFQAAKDTLLRKAVMIPLVLIALSILTSGFVVMLVEERTSNFQHQQLLTKLHPVTFWAASIVYDILLCTLVFAVGLLIFYAGGVLGFEALTGLAGFWALYLWACLPFIYCLSYLFATAAKANTLLIIWQVISPLVATVIVFIIMIWITYEASISQKEKDHTKLKVALVPLQFLFPPFAMCMGIVYVIIVEYKAEERIKESFDPWWVSGLPAIAMAVFGALMAVLFVLLSSRTVRRVVLAFTGAACIHRKRERYQDADEDVAAEREYVSDLMKWFGCKSQPAVDQITFAVEPGQCFGLLGTNGAGKTTTIDILTGLKVASGGAIRLYGQPDTQSSVLAAVGMSNDGDKRIKFCSGGQKRKISVGVALLAQDAIRILDEPTAGVDPKARRDIWMHLDLSRQPPGRTAQLLTSHSMEECEALCTKISIMVKGRMVAIGSSQHLKSKYSGGYTMTVELKPDESGEKDPVKLHELMVASVEAVTQAMTAFFPEIKIKEAGASRTCIYVVPSTTLPWSAAWTAMNKLCADPKLQIADYSVTQCGLEDTFLKVTAEANTTTA</sequence>
<keyword evidence="2 7" id="KW-0812">Transmembrane</keyword>
<evidence type="ECO:0000256" key="5">
    <source>
        <dbReference type="ARBA" id="ARBA00022989"/>
    </source>
</evidence>
<feature type="transmembrane region" description="Helical" evidence="7">
    <location>
        <begin position="695"/>
        <end position="718"/>
    </location>
</feature>
<feature type="domain" description="ABC transporter" evidence="8">
    <location>
        <begin position="834"/>
        <end position="1022"/>
    </location>
</feature>
<dbReference type="Pfam" id="PF12698">
    <property type="entry name" value="ABC2_membrane_3"/>
    <property type="match status" value="1"/>
</dbReference>
<evidence type="ECO:0000256" key="3">
    <source>
        <dbReference type="ARBA" id="ARBA00022741"/>
    </source>
</evidence>
<proteinExistence type="predicted"/>
<comment type="subcellular location">
    <subcellularLocation>
        <location evidence="1">Membrane</location>
        <topology evidence="1">Multi-pass membrane protein</topology>
    </subcellularLocation>
</comment>
<evidence type="ECO:0000313" key="10">
    <source>
        <dbReference type="Proteomes" id="UP001177023"/>
    </source>
</evidence>
<dbReference type="GO" id="GO:0140359">
    <property type="term" value="F:ABC-type transporter activity"/>
    <property type="evidence" value="ECO:0007669"/>
    <property type="project" value="InterPro"/>
</dbReference>
<evidence type="ECO:0000256" key="2">
    <source>
        <dbReference type="ARBA" id="ARBA00022692"/>
    </source>
</evidence>
<dbReference type="SMART" id="SM00382">
    <property type="entry name" value="AAA"/>
    <property type="match status" value="2"/>
</dbReference>
<dbReference type="Pfam" id="PF00005">
    <property type="entry name" value="ABC_tran"/>
    <property type="match status" value="2"/>
</dbReference>
<organism evidence="9 10">
    <name type="scientific">Mesorhabditis spiculigera</name>
    <dbReference type="NCBI Taxonomy" id="96644"/>
    <lineage>
        <taxon>Eukaryota</taxon>
        <taxon>Metazoa</taxon>
        <taxon>Ecdysozoa</taxon>
        <taxon>Nematoda</taxon>
        <taxon>Chromadorea</taxon>
        <taxon>Rhabditida</taxon>
        <taxon>Rhabditina</taxon>
        <taxon>Rhabditomorpha</taxon>
        <taxon>Rhabditoidea</taxon>
        <taxon>Rhabditidae</taxon>
        <taxon>Mesorhabditinae</taxon>
        <taxon>Mesorhabditis</taxon>
    </lineage>
</organism>
<evidence type="ECO:0000256" key="7">
    <source>
        <dbReference type="SAM" id="Phobius"/>
    </source>
</evidence>
<evidence type="ECO:0000256" key="1">
    <source>
        <dbReference type="ARBA" id="ARBA00004141"/>
    </source>
</evidence>
<dbReference type="InterPro" id="IPR027417">
    <property type="entry name" value="P-loop_NTPase"/>
</dbReference>
<dbReference type="GO" id="GO:0005524">
    <property type="term" value="F:ATP binding"/>
    <property type="evidence" value="ECO:0007669"/>
    <property type="project" value="UniProtKB-KW"/>
</dbReference>
<keyword evidence="10" id="KW-1185">Reference proteome</keyword>
<dbReference type="PROSITE" id="PS00211">
    <property type="entry name" value="ABC_TRANSPORTER_1"/>
    <property type="match status" value="1"/>
</dbReference>
<dbReference type="Gene3D" id="3.40.50.300">
    <property type="entry name" value="P-loop containing nucleotide triphosphate hydrolases"/>
    <property type="match status" value="3"/>
</dbReference>
<dbReference type="GO" id="GO:0016887">
    <property type="term" value="F:ATP hydrolysis activity"/>
    <property type="evidence" value="ECO:0007669"/>
    <property type="project" value="InterPro"/>
</dbReference>
<feature type="transmembrane region" description="Helical" evidence="7">
    <location>
        <begin position="739"/>
        <end position="757"/>
    </location>
</feature>
<feature type="transmembrane region" description="Helical" evidence="7">
    <location>
        <begin position="65"/>
        <end position="88"/>
    </location>
</feature>
<dbReference type="PANTHER" id="PTHR19229:SF250">
    <property type="entry name" value="ABC TRANSPORTER DOMAIN-CONTAINING PROTEIN-RELATED"/>
    <property type="match status" value="1"/>
</dbReference>
<accession>A0AA36CMM1</accession>
<comment type="caution">
    <text evidence="9">The sequence shown here is derived from an EMBL/GenBank/DDBJ whole genome shotgun (WGS) entry which is preliminary data.</text>
</comment>